<dbReference type="EMBL" id="JAGMVJ010000024">
    <property type="protein sequence ID" value="KAH7071729.1"/>
    <property type="molecule type" value="Genomic_DNA"/>
</dbReference>
<dbReference type="PANTHER" id="PTHR45458:SF2">
    <property type="entry name" value="OXIDOREDUCTASE, SHORT CHAIN DEHYDROGENASE_REDUCTASE FAMILY SUPERFAMILY (AFU_ORTHOLOGUE AFUA_3G13450)"/>
    <property type="match status" value="1"/>
</dbReference>
<dbReference type="GO" id="GO:0016616">
    <property type="term" value="F:oxidoreductase activity, acting on the CH-OH group of donors, NAD or NADP as acceptor"/>
    <property type="evidence" value="ECO:0007669"/>
    <property type="project" value="TreeGrafter"/>
</dbReference>
<sequence length="259" mass="27579">MPTILVVGATRGLGASIVKTYAANPDNRVLATARSSNPPANAQNIAYISGIDIAEPDASSKLLQYLQSSKTSHLDLLIITAGFFATESLEEPSFSAQERMYKTCVIGPTILTTALANADSLLDSSSKIIFVSSESGSITLRHESEGGGNYGHHASKTALNMSMKLLSLDLKERGVAVAAVHPGFMRTEMTKGVGFDKFWDKGGAVTPDVAAKSLIEWIETFDISKTGQYWAPRGAADIGTAEPILGPKDKLPVPLQLPW</sequence>
<organism evidence="1 2">
    <name type="scientific">Paraphoma chrysanthemicola</name>
    <dbReference type="NCBI Taxonomy" id="798071"/>
    <lineage>
        <taxon>Eukaryota</taxon>
        <taxon>Fungi</taxon>
        <taxon>Dikarya</taxon>
        <taxon>Ascomycota</taxon>
        <taxon>Pezizomycotina</taxon>
        <taxon>Dothideomycetes</taxon>
        <taxon>Pleosporomycetidae</taxon>
        <taxon>Pleosporales</taxon>
        <taxon>Pleosporineae</taxon>
        <taxon>Phaeosphaeriaceae</taxon>
        <taxon>Paraphoma</taxon>
    </lineage>
</organism>
<dbReference type="PANTHER" id="PTHR45458">
    <property type="entry name" value="SHORT-CHAIN DEHYDROGENASE/REDUCTASE SDR"/>
    <property type="match status" value="1"/>
</dbReference>
<evidence type="ECO:0000313" key="2">
    <source>
        <dbReference type="Proteomes" id="UP000813461"/>
    </source>
</evidence>
<gene>
    <name evidence="1" type="ORF">FB567DRAFT_584355</name>
</gene>
<evidence type="ECO:0000313" key="1">
    <source>
        <dbReference type="EMBL" id="KAH7071729.1"/>
    </source>
</evidence>
<dbReference type="InterPro" id="IPR036291">
    <property type="entry name" value="NAD(P)-bd_dom_sf"/>
</dbReference>
<dbReference type="Pfam" id="PF00106">
    <property type="entry name" value="adh_short"/>
    <property type="match status" value="1"/>
</dbReference>
<dbReference type="InterPro" id="IPR002347">
    <property type="entry name" value="SDR_fam"/>
</dbReference>
<keyword evidence="2" id="KW-1185">Reference proteome</keyword>
<dbReference type="OrthoDB" id="5296at2759"/>
<comment type="caution">
    <text evidence="1">The sequence shown here is derived from an EMBL/GenBank/DDBJ whole genome shotgun (WGS) entry which is preliminary data.</text>
</comment>
<reference evidence="1" key="1">
    <citation type="journal article" date="2021" name="Nat. Commun.">
        <title>Genetic determinants of endophytism in the Arabidopsis root mycobiome.</title>
        <authorList>
            <person name="Mesny F."/>
            <person name="Miyauchi S."/>
            <person name="Thiergart T."/>
            <person name="Pickel B."/>
            <person name="Atanasova L."/>
            <person name="Karlsson M."/>
            <person name="Huettel B."/>
            <person name="Barry K.W."/>
            <person name="Haridas S."/>
            <person name="Chen C."/>
            <person name="Bauer D."/>
            <person name="Andreopoulos W."/>
            <person name="Pangilinan J."/>
            <person name="LaButti K."/>
            <person name="Riley R."/>
            <person name="Lipzen A."/>
            <person name="Clum A."/>
            <person name="Drula E."/>
            <person name="Henrissat B."/>
            <person name="Kohler A."/>
            <person name="Grigoriev I.V."/>
            <person name="Martin F.M."/>
            <person name="Hacquard S."/>
        </authorList>
    </citation>
    <scope>NUCLEOTIDE SEQUENCE</scope>
    <source>
        <strain evidence="1">MPI-SDFR-AT-0120</strain>
    </source>
</reference>
<dbReference type="PRINTS" id="PR00081">
    <property type="entry name" value="GDHRDH"/>
</dbReference>
<dbReference type="Proteomes" id="UP000813461">
    <property type="component" value="Unassembled WGS sequence"/>
</dbReference>
<evidence type="ECO:0008006" key="3">
    <source>
        <dbReference type="Google" id="ProtNLM"/>
    </source>
</evidence>
<dbReference type="AlphaFoldDB" id="A0A8K0VSV4"/>
<protein>
    <recommendedName>
        <fullName evidence="3">NAD(P)-binding protein</fullName>
    </recommendedName>
</protein>
<name>A0A8K0VSV4_9PLEO</name>
<proteinExistence type="predicted"/>
<accession>A0A8K0VSV4</accession>
<dbReference type="SUPFAM" id="SSF51735">
    <property type="entry name" value="NAD(P)-binding Rossmann-fold domains"/>
    <property type="match status" value="1"/>
</dbReference>
<dbReference type="InterPro" id="IPR052184">
    <property type="entry name" value="SDR_enzymes"/>
</dbReference>
<dbReference type="Gene3D" id="3.40.50.720">
    <property type="entry name" value="NAD(P)-binding Rossmann-like Domain"/>
    <property type="match status" value="1"/>
</dbReference>